<dbReference type="AlphaFoldDB" id="A0A6G9AYJ2"/>
<dbReference type="InterPro" id="IPR021958">
    <property type="entry name" value="DUF3575"/>
</dbReference>
<feature type="chain" id="PRO_5026302112" evidence="1">
    <location>
        <begin position="23"/>
        <end position="251"/>
    </location>
</feature>
<accession>A0A6G9AYJ2</accession>
<name>A0A6G9AYJ2_9BACT</name>
<evidence type="ECO:0000256" key="1">
    <source>
        <dbReference type="SAM" id="SignalP"/>
    </source>
</evidence>
<dbReference type="Pfam" id="PF12099">
    <property type="entry name" value="DUF3575"/>
    <property type="match status" value="1"/>
</dbReference>
<reference evidence="2 3" key="1">
    <citation type="submission" date="2020-03" db="EMBL/GenBank/DDBJ databases">
        <authorList>
            <person name="Kim M.K."/>
        </authorList>
    </citation>
    <scope>NUCLEOTIDE SEQUENCE [LARGE SCALE GENOMIC DNA]</scope>
    <source>
        <strain evidence="2 3">BT328</strain>
    </source>
</reference>
<gene>
    <name evidence="2" type="ORF">G8759_33790</name>
</gene>
<proteinExistence type="predicted"/>
<keyword evidence="3" id="KW-1185">Reference proteome</keyword>
<sequence>MKKQGICLILCTLLVGMSIGQAQLLTNRSVVKVNLSGVAIKSYTVQYERLLSRRSSITLSASLSPNAPLPFKQALLDQYGGNDDAKRAIDNTLFTKRIATLEYRFYMAGHAPTGWYIAPFVRYINMDISQDYTYTPSDGILHHAHLDAGFSAGGAGLLLGYQWMFGKRVGLDLWLLGPFYGTKITANFTGEDLLWPSLKPADIVKLKNDIESTDLPLYTVKATLNLPTILAQLQGPYYGVRAFGLALAYSF</sequence>
<feature type="signal peptide" evidence="1">
    <location>
        <begin position="1"/>
        <end position="22"/>
    </location>
</feature>
<dbReference type="RefSeq" id="WP_167217939.1">
    <property type="nucleotide sequence ID" value="NZ_CP050063.1"/>
</dbReference>
<dbReference type="EMBL" id="CP050063">
    <property type="protein sequence ID" value="QIP17263.1"/>
    <property type="molecule type" value="Genomic_DNA"/>
</dbReference>
<organism evidence="2 3">
    <name type="scientific">Spirosoma aureum</name>
    <dbReference type="NCBI Taxonomy" id="2692134"/>
    <lineage>
        <taxon>Bacteria</taxon>
        <taxon>Pseudomonadati</taxon>
        <taxon>Bacteroidota</taxon>
        <taxon>Cytophagia</taxon>
        <taxon>Cytophagales</taxon>
        <taxon>Cytophagaceae</taxon>
        <taxon>Spirosoma</taxon>
    </lineage>
</organism>
<protein>
    <submittedName>
        <fullName evidence="2">DUF3575 domain-containing protein</fullName>
    </submittedName>
</protein>
<evidence type="ECO:0000313" key="3">
    <source>
        <dbReference type="Proteomes" id="UP000501802"/>
    </source>
</evidence>
<dbReference type="KEGG" id="spib:G8759_33790"/>
<dbReference type="Proteomes" id="UP000501802">
    <property type="component" value="Chromosome"/>
</dbReference>
<evidence type="ECO:0000313" key="2">
    <source>
        <dbReference type="EMBL" id="QIP17263.1"/>
    </source>
</evidence>
<keyword evidence="1" id="KW-0732">Signal</keyword>